<keyword evidence="2" id="KW-1185">Reference proteome</keyword>
<comment type="caution">
    <text evidence="1">The sequence shown here is derived from an EMBL/GenBank/DDBJ whole genome shotgun (WGS) entry which is preliminary data.</text>
</comment>
<reference evidence="1 2" key="1">
    <citation type="submission" date="2024-03" db="EMBL/GenBank/DDBJ databases">
        <title>Draft genome sequence of Pseudonocardia tropica JCM 19149.</title>
        <authorList>
            <person name="Butdee W."/>
            <person name="Duangmal K."/>
        </authorList>
    </citation>
    <scope>NUCLEOTIDE SEQUENCE [LARGE SCALE GENOMIC DNA]</scope>
    <source>
        <strain evidence="1 2">JCM 19149</strain>
    </source>
</reference>
<sequence length="80" mass="8360">MEVDDAAVRVGAQLTAGRLVEARENGDAEPESPGGPVGLAWVELKHEPAGHRRRVVHRASAVLLLNQAQAQGGVELAAGF</sequence>
<proteinExistence type="predicted"/>
<protein>
    <submittedName>
        <fullName evidence="1">Uncharacterized protein</fullName>
    </submittedName>
</protein>
<dbReference type="EMBL" id="JBEDNP010000039">
    <property type="protein sequence ID" value="MEQ3542435.1"/>
    <property type="molecule type" value="Genomic_DNA"/>
</dbReference>
<organism evidence="1 2">
    <name type="scientific">Pseudonocardia tropica</name>
    <dbReference type="NCBI Taxonomy" id="681289"/>
    <lineage>
        <taxon>Bacteria</taxon>
        <taxon>Bacillati</taxon>
        <taxon>Actinomycetota</taxon>
        <taxon>Actinomycetes</taxon>
        <taxon>Pseudonocardiales</taxon>
        <taxon>Pseudonocardiaceae</taxon>
        <taxon>Pseudonocardia</taxon>
    </lineage>
</organism>
<evidence type="ECO:0000313" key="2">
    <source>
        <dbReference type="Proteomes" id="UP001464923"/>
    </source>
</evidence>
<gene>
    <name evidence="1" type="ORF">WHI96_26855</name>
</gene>
<dbReference type="Proteomes" id="UP001464923">
    <property type="component" value="Unassembled WGS sequence"/>
</dbReference>
<accession>A0ABV1K2H4</accession>
<name>A0ABV1K2H4_9PSEU</name>
<dbReference type="RefSeq" id="WP_345651168.1">
    <property type="nucleotide sequence ID" value="NZ_BAABLY010000074.1"/>
</dbReference>
<evidence type="ECO:0000313" key="1">
    <source>
        <dbReference type="EMBL" id="MEQ3542435.1"/>
    </source>
</evidence>